<protein>
    <submittedName>
        <fullName evidence="6">Transketolase family protein</fullName>
    </submittedName>
</protein>
<feature type="domain" description="Transketolase-like pyrimidine-binding" evidence="5">
    <location>
        <begin position="39"/>
        <end position="204"/>
    </location>
</feature>
<evidence type="ECO:0000256" key="4">
    <source>
        <dbReference type="SAM" id="Phobius"/>
    </source>
</evidence>
<dbReference type="Gene3D" id="3.40.50.920">
    <property type="match status" value="1"/>
</dbReference>
<dbReference type="InterPro" id="IPR029061">
    <property type="entry name" value="THDP-binding"/>
</dbReference>
<dbReference type="InterPro" id="IPR033248">
    <property type="entry name" value="Transketolase_C"/>
</dbReference>
<evidence type="ECO:0000256" key="2">
    <source>
        <dbReference type="ARBA" id="ARBA00007131"/>
    </source>
</evidence>
<dbReference type="InterPro" id="IPR009014">
    <property type="entry name" value="Transketo_C/PFOR_II"/>
</dbReference>
<dbReference type="RefSeq" id="WP_171243827.1">
    <property type="nucleotide sequence ID" value="NZ_JABEPQ010000002.1"/>
</dbReference>
<proteinExistence type="inferred from homology"/>
<dbReference type="AlphaFoldDB" id="A0A849HAL8"/>
<dbReference type="Proteomes" id="UP000588586">
    <property type="component" value="Unassembled WGS sequence"/>
</dbReference>
<comment type="caution">
    <text evidence="6">The sequence shown here is derived from an EMBL/GenBank/DDBJ whole genome shotgun (WGS) entry which is preliminary data.</text>
</comment>
<keyword evidence="4" id="KW-1133">Transmembrane helix</keyword>
<keyword evidence="4" id="KW-0812">Transmembrane</keyword>
<dbReference type="FunFam" id="3.40.50.970:FF:000129">
    <property type="entry name" value="Transketolase"/>
    <property type="match status" value="1"/>
</dbReference>
<evidence type="ECO:0000256" key="3">
    <source>
        <dbReference type="ARBA" id="ARBA00023052"/>
    </source>
</evidence>
<comment type="cofactor">
    <cofactor evidence="1">
        <name>thiamine diphosphate</name>
        <dbReference type="ChEBI" id="CHEBI:58937"/>
    </cofactor>
</comment>
<dbReference type="CDD" id="cd07033">
    <property type="entry name" value="TPP_PYR_DXS_TK_like"/>
    <property type="match status" value="1"/>
</dbReference>
<evidence type="ECO:0000259" key="5">
    <source>
        <dbReference type="SMART" id="SM00861"/>
    </source>
</evidence>
<dbReference type="InterPro" id="IPR005475">
    <property type="entry name" value="Transketolase-like_Pyr-bd"/>
</dbReference>
<organism evidence="6 7">
    <name type="scientific">Knoellia koreensis</name>
    <dbReference type="NCBI Taxonomy" id="2730921"/>
    <lineage>
        <taxon>Bacteria</taxon>
        <taxon>Bacillati</taxon>
        <taxon>Actinomycetota</taxon>
        <taxon>Actinomycetes</taxon>
        <taxon>Micrococcales</taxon>
        <taxon>Intrasporangiaceae</taxon>
        <taxon>Knoellia</taxon>
    </lineage>
</organism>
<gene>
    <name evidence="6" type="ORF">HJG52_12205</name>
</gene>
<sequence>MTATTTTTTADATTSAAPEAVPVKRSAAMIASIADPGVPTTSAPFGHALAALGERDQRVVGLTADLSKYTDMHVFAAAHPERYFEMGMAEQLMVGAAAGMAAVGLVPFATTYSVFATRRAYDFLCLDAAEPRLNVNIVAALPGLTTGYGPSHQATEDVAILRGMPDLTIFDPADALDVEAIVPAAAALEGPTYTRLLRGQVPRILDRYDYTFEVGKAKVVRPGDDAVIVSSGLMTMRALLAADTLSADHSVELSVVHCATLKPFDEATVVAQLDTDRTAFTAENHTVVGGLFETVAGALVRRGIAKQVNPIGLPDEFLDAGALPTLHDKYGLSTQSVVDRVLGALR</sequence>
<dbReference type="Pfam" id="PF02780">
    <property type="entry name" value="Transketolase_C"/>
    <property type="match status" value="1"/>
</dbReference>
<keyword evidence="3" id="KW-0786">Thiamine pyrophosphate</keyword>
<evidence type="ECO:0000313" key="6">
    <source>
        <dbReference type="EMBL" id="NNM46766.1"/>
    </source>
</evidence>
<comment type="similarity">
    <text evidence="2">Belongs to the transketolase family.</text>
</comment>
<dbReference type="GO" id="GO:0000287">
    <property type="term" value="F:magnesium ion binding"/>
    <property type="evidence" value="ECO:0007669"/>
    <property type="project" value="UniProtKB-ARBA"/>
</dbReference>
<dbReference type="Pfam" id="PF02779">
    <property type="entry name" value="Transket_pyr"/>
    <property type="match status" value="1"/>
</dbReference>
<dbReference type="PANTHER" id="PTHR43825">
    <property type="entry name" value="PYRUVATE DEHYDROGENASE E1 COMPONENT"/>
    <property type="match status" value="1"/>
</dbReference>
<dbReference type="PANTHER" id="PTHR43825:SF1">
    <property type="entry name" value="TRANSKETOLASE-LIKE PYRIMIDINE-BINDING DOMAIN-CONTAINING PROTEIN"/>
    <property type="match status" value="1"/>
</dbReference>
<reference evidence="6 7" key="1">
    <citation type="submission" date="2020-04" db="EMBL/GenBank/DDBJ databases">
        <title>Knoellia sp. isolate from air conditioner.</title>
        <authorList>
            <person name="Chea S."/>
            <person name="Kim D.-U."/>
        </authorList>
    </citation>
    <scope>NUCLEOTIDE SEQUENCE [LARGE SCALE GENOMIC DNA]</scope>
    <source>
        <strain evidence="6 7">DB2414S</strain>
    </source>
</reference>
<dbReference type="SUPFAM" id="SSF52518">
    <property type="entry name" value="Thiamin diphosphate-binding fold (THDP-binding)"/>
    <property type="match status" value="1"/>
</dbReference>
<keyword evidence="7" id="KW-1185">Reference proteome</keyword>
<dbReference type="Gene3D" id="3.40.50.970">
    <property type="match status" value="1"/>
</dbReference>
<keyword evidence="4" id="KW-0472">Membrane</keyword>
<dbReference type="SUPFAM" id="SSF52922">
    <property type="entry name" value="TK C-terminal domain-like"/>
    <property type="match status" value="1"/>
</dbReference>
<feature type="transmembrane region" description="Helical" evidence="4">
    <location>
        <begin position="92"/>
        <end position="115"/>
    </location>
</feature>
<dbReference type="SMART" id="SM00861">
    <property type="entry name" value="Transket_pyr"/>
    <property type="match status" value="1"/>
</dbReference>
<name>A0A849HAL8_9MICO</name>
<accession>A0A849HAL8</accession>
<evidence type="ECO:0000256" key="1">
    <source>
        <dbReference type="ARBA" id="ARBA00001964"/>
    </source>
</evidence>
<evidence type="ECO:0000313" key="7">
    <source>
        <dbReference type="Proteomes" id="UP000588586"/>
    </source>
</evidence>
<dbReference type="EMBL" id="JABEPQ010000002">
    <property type="protein sequence ID" value="NNM46766.1"/>
    <property type="molecule type" value="Genomic_DNA"/>
</dbReference>
<dbReference type="InterPro" id="IPR051157">
    <property type="entry name" value="PDH/Transketolase"/>
</dbReference>